<dbReference type="PANTHER" id="PTHR28055">
    <property type="entry name" value="ALTERED INHERITANCE OF MITOCHONDRIA PROTEIN 41, MITOCHONDRIAL"/>
    <property type="match status" value="1"/>
</dbReference>
<dbReference type="InterPro" id="IPR019004">
    <property type="entry name" value="YqeY/Aim41"/>
</dbReference>
<organism evidence="1 2">
    <name type="scientific">Crocosphaera watsonii WH 0003</name>
    <dbReference type="NCBI Taxonomy" id="423471"/>
    <lineage>
        <taxon>Bacteria</taxon>
        <taxon>Bacillati</taxon>
        <taxon>Cyanobacteriota</taxon>
        <taxon>Cyanophyceae</taxon>
        <taxon>Oscillatoriophycideae</taxon>
        <taxon>Chroococcales</taxon>
        <taxon>Aphanothecaceae</taxon>
        <taxon>Crocosphaera</taxon>
    </lineage>
</organism>
<sequence>MSETSNPTTGTLKERISEDIKTAMKARDKIRLETIRSIKKVILEKETEVRPKGQDQLTPEQELELLAQQAKQRRDSIEQYRKGGRDDLADKEAQELAIIETYLPAQLSPEEIEAIIDKIIESVGASSPKDMGKVMGPAMKELKGKADGKQVQEIVKAKLG</sequence>
<dbReference type="InterPro" id="IPR023168">
    <property type="entry name" value="GatB_Yqey_C_2"/>
</dbReference>
<accession>G5J2G5</accession>
<dbReference type="InterPro" id="IPR042184">
    <property type="entry name" value="YqeY/Aim41_N"/>
</dbReference>
<evidence type="ECO:0000313" key="1">
    <source>
        <dbReference type="EMBL" id="EHJ13628.1"/>
    </source>
</evidence>
<dbReference type="GO" id="GO:0016884">
    <property type="term" value="F:carbon-nitrogen ligase activity, with glutamine as amido-N-donor"/>
    <property type="evidence" value="ECO:0007669"/>
    <property type="project" value="InterPro"/>
</dbReference>
<proteinExistence type="predicted"/>
<dbReference type="RefSeq" id="WP_007310083.1">
    <property type="nucleotide sequence ID" value="NZ_AESD01000258.1"/>
</dbReference>
<reference evidence="1 2" key="1">
    <citation type="journal article" date="2011" name="Front. Microbiol.">
        <title>Two Strains of Crocosphaera watsonii with Highly Conserved Genomes are Distinguished by Strain-Specific Features.</title>
        <authorList>
            <person name="Bench S.R."/>
            <person name="Ilikchyan I.N."/>
            <person name="Tripp H.J."/>
            <person name="Zehr J.P."/>
        </authorList>
    </citation>
    <scope>NUCLEOTIDE SEQUENCE [LARGE SCALE GENOMIC DNA]</scope>
    <source>
        <strain evidence="1 2">WH 0003</strain>
    </source>
</reference>
<name>G5J2G5_CROWT</name>
<dbReference type="PATRIC" id="fig|423471.3.peg.1590"/>
<dbReference type="InterPro" id="IPR003789">
    <property type="entry name" value="Asn/Gln_tRNA_amidoTrase-B-like"/>
</dbReference>
<comment type="caution">
    <text evidence="1">The sequence shown here is derived from an EMBL/GenBank/DDBJ whole genome shotgun (WGS) entry which is preliminary data.</text>
</comment>
<dbReference type="PANTHER" id="PTHR28055:SF1">
    <property type="entry name" value="ALTERED INHERITANCE OF MITOCHONDRIA PROTEIN 41, MITOCHONDRIAL"/>
    <property type="match status" value="1"/>
</dbReference>
<gene>
    <name evidence="1" type="ORF">CWATWH0003_1700</name>
</gene>
<protein>
    <submittedName>
        <fullName evidence="1">GatB/Yqey</fullName>
    </submittedName>
</protein>
<dbReference type="SUPFAM" id="SSF89095">
    <property type="entry name" value="GatB/YqeY motif"/>
    <property type="match status" value="1"/>
</dbReference>
<dbReference type="EMBL" id="AESD01000258">
    <property type="protein sequence ID" value="EHJ13628.1"/>
    <property type="molecule type" value="Genomic_DNA"/>
</dbReference>
<dbReference type="Gene3D" id="1.10.10.410">
    <property type="match status" value="1"/>
</dbReference>
<dbReference type="Gene3D" id="1.10.1510.10">
    <property type="entry name" value="Uncharacterised protein YqeY/AIM41 PF09424, N-terminal domain"/>
    <property type="match status" value="1"/>
</dbReference>
<dbReference type="Pfam" id="PF09424">
    <property type="entry name" value="YqeY"/>
    <property type="match status" value="1"/>
</dbReference>
<dbReference type="AlphaFoldDB" id="G5J2G5"/>
<dbReference type="Proteomes" id="UP000003477">
    <property type="component" value="Unassembled WGS sequence"/>
</dbReference>
<dbReference type="GeneID" id="88765467"/>
<evidence type="ECO:0000313" key="2">
    <source>
        <dbReference type="Proteomes" id="UP000003477"/>
    </source>
</evidence>